<sequence length="186" mass="21888">DVFKRDRANAKTYHPIYQQHSLPFAIVNLIAPDRCITKTFSWLFQQIFLNFLKYIFFTEDVFKRDRANAKAYHPIYQQHSLPFAIVNLIAPEDIELILNNSKHIEKGAFYDFLHSWLGNGLLTSKGANWHKRRKILTPAFHFNILQEFVDVFNKETNHLVELFKSKCDQPIDLIKPVTEFTLYSIG</sequence>
<keyword evidence="12" id="KW-0503">Monooxygenase</keyword>
<comment type="function">
    <text evidence="2">May be involved in the metabolism of insect hormones and in the breakdown of synthetic insecticides.</text>
</comment>
<evidence type="ECO:0000256" key="5">
    <source>
        <dbReference type="ARBA" id="ARBA00010617"/>
    </source>
</evidence>
<dbReference type="GO" id="GO:0016705">
    <property type="term" value="F:oxidoreductase activity, acting on paired donors, with incorporation or reduction of molecular oxygen"/>
    <property type="evidence" value="ECO:0007669"/>
    <property type="project" value="InterPro"/>
</dbReference>
<keyword evidence="7" id="KW-0479">Metal-binding</keyword>
<dbReference type="GO" id="GO:0020037">
    <property type="term" value="F:heme binding"/>
    <property type="evidence" value="ECO:0007669"/>
    <property type="project" value="InterPro"/>
</dbReference>
<gene>
    <name evidence="14" type="primary">LOC114347608</name>
</gene>
<evidence type="ECO:0000256" key="6">
    <source>
        <dbReference type="ARBA" id="ARBA00022617"/>
    </source>
</evidence>
<dbReference type="PANTHER" id="PTHR24291">
    <property type="entry name" value="CYTOCHROME P450 FAMILY 4"/>
    <property type="match status" value="1"/>
</dbReference>
<organism evidence="14">
    <name type="scientific">Diabrotica virgifera virgifera</name>
    <name type="common">western corn rootworm</name>
    <dbReference type="NCBI Taxonomy" id="50390"/>
    <lineage>
        <taxon>Eukaryota</taxon>
        <taxon>Metazoa</taxon>
        <taxon>Ecdysozoa</taxon>
        <taxon>Arthropoda</taxon>
        <taxon>Hexapoda</taxon>
        <taxon>Insecta</taxon>
        <taxon>Pterygota</taxon>
        <taxon>Neoptera</taxon>
        <taxon>Endopterygota</taxon>
        <taxon>Coleoptera</taxon>
        <taxon>Polyphaga</taxon>
        <taxon>Cucujiformia</taxon>
        <taxon>Chrysomeloidea</taxon>
        <taxon>Chrysomelidae</taxon>
        <taxon>Galerucinae</taxon>
        <taxon>Diabroticina</taxon>
        <taxon>Diabroticites</taxon>
        <taxon>Diabrotica</taxon>
    </lineage>
</organism>
<comment type="similarity">
    <text evidence="5">Belongs to the cytochrome P450 family.</text>
</comment>
<evidence type="ECO:0000256" key="4">
    <source>
        <dbReference type="ARBA" id="ARBA00004406"/>
    </source>
</evidence>
<keyword evidence="8" id="KW-0256">Endoplasmic reticulum</keyword>
<evidence type="ECO:0000256" key="12">
    <source>
        <dbReference type="ARBA" id="ARBA00023033"/>
    </source>
</evidence>
<evidence type="ECO:0000313" key="14">
    <source>
        <dbReference type="RefSeq" id="XP_028154090.1"/>
    </source>
</evidence>
<name>A0A6P7HEA7_DIAVI</name>
<evidence type="ECO:0000256" key="9">
    <source>
        <dbReference type="ARBA" id="ARBA00022848"/>
    </source>
</evidence>
<evidence type="ECO:0000256" key="7">
    <source>
        <dbReference type="ARBA" id="ARBA00022723"/>
    </source>
</evidence>
<evidence type="ECO:0000256" key="8">
    <source>
        <dbReference type="ARBA" id="ARBA00022824"/>
    </source>
</evidence>
<keyword evidence="10" id="KW-0560">Oxidoreductase</keyword>
<comment type="subcellular location">
    <subcellularLocation>
        <location evidence="4">Endoplasmic reticulum membrane</location>
        <topology evidence="4">Peripheral membrane protein</topology>
    </subcellularLocation>
    <subcellularLocation>
        <location evidence="3">Microsome membrane</location>
        <topology evidence="3">Peripheral membrane protein</topology>
    </subcellularLocation>
</comment>
<dbReference type="Gene3D" id="1.10.630.10">
    <property type="entry name" value="Cytochrome P450"/>
    <property type="match status" value="1"/>
</dbReference>
<dbReference type="GO" id="GO:0005506">
    <property type="term" value="F:iron ion binding"/>
    <property type="evidence" value="ECO:0007669"/>
    <property type="project" value="InterPro"/>
</dbReference>
<dbReference type="InParanoid" id="A0A6P7HEA7"/>
<evidence type="ECO:0000256" key="1">
    <source>
        <dbReference type="ARBA" id="ARBA00001971"/>
    </source>
</evidence>
<feature type="non-terminal residue" evidence="14">
    <location>
        <position position="1"/>
    </location>
</feature>
<protein>
    <submittedName>
        <fullName evidence="14">Cytochrome P450 4C1-like</fullName>
    </submittedName>
</protein>
<keyword evidence="13" id="KW-0472">Membrane</keyword>
<dbReference type="GO" id="GO:0004497">
    <property type="term" value="F:monooxygenase activity"/>
    <property type="evidence" value="ECO:0007669"/>
    <property type="project" value="UniProtKB-KW"/>
</dbReference>
<feature type="non-terminal residue" evidence="14">
    <location>
        <position position="186"/>
    </location>
</feature>
<dbReference type="PANTHER" id="PTHR24291:SF189">
    <property type="entry name" value="CYTOCHROME P450 4C3-RELATED"/>
    <property type="match status" value="1"/>
</dbReference>
<keyword evidence="6" id="KW-0349">Heme</keyword>
<proteinExistence type="inferred from homology"/>
<accession>A0A6P7HEA7</accession>
<comment type="cofactor">
    <cofactor evidence="1">
        <name>heme</name>
        <dbReference type="ChEBI" id="CHEBI:30413"/>
    </cofactor>
</comment>
<dbReference type="Pfam" id="PF00067">
    <property type="entry name" value="p450"/>
    <property type="match status" value="1"/>
</dbReference>
<evidence type="ECO:0000256" key="3">
    <source>
        <dbReference type="ARBA" id="ARBA00004174"/>
    </source>
</evidence>
<keyword evidence="11" id="KW-0408">Iron</keyword>
<reference evidence="14" key="1">
    <citation type="submission" date="2025-08" db="UniProtKB">
        <authorList>
            <consortium name="RefSeq"/>
        </authorList>
    </citation>
    <scope>IDENTIFICATION</scope>
    <source>
        <tissue evidence="14">Whole insect</tissue>
    </source>
</reference>
<evidence type="ECO:0000256" key="11">
    <source>
        <dbReference type="ARBA" id="ARBA00023004"/>
    </source>
</evidence>
<dbReference type="SUPFAM" id="SSF48264">
    <property type="entry name" value="Cytochrome P450"/>
    <property type="match status" value="1"/>
</dbReference>
<dbReference type="InterPro" id="IPR050196">
    <property type="entry name" value="Cytochrome_P450_Monoox"/>
</dbReference>
<dbReference type="InterPro" id="IPR001128">
    <property type="entry name" value="Cyt_P450"/>
</dbReference>
<evidence type="ECO:0000256" key="10">
    <source>
        <dbReference type="ARBA" id="ARBA00023002"/>
    </source>
</evidence>
<keyword evidence="9" id="KW-0492">Microsome</keyword>
<dbReference type="InterPro" id="IPR036396">
    <property type="entry name" value="Cyt_P450_sf"/>
</dbReference>
<dbReference type="AlphaFoldDB" id="A0A6P7HEA7"/>
<evidence type="ECO:0000256" key="13">
    <source>
        <dbReference type="ARBA" id="ARBA00023136"/>
    </source>
</evidence>
<dbReference type="GO" id="GO:0005789">
    <property type="term" value="C:endoplasmic reticulum membrane"/>
    <property type="evidence" value="ECO:0007669"/>
    <property type="project" value="UniProtKB-SubCell"/>
</dbReference>
<evidence type="ECO:0000256" key="2">
    <source>
        <dbReference type="ARBA" id="ARBA00003690"/>
    </source>
</evidence>
<dbReference type="RefSeq" id="XP_028154090.1">
    <property type="nucleotide sequence ID" value="XM_028298289.1"/>
</dbReference>